<protein>
    <submittedName>
        <fullName evidence="1">Uncharacterized protein</fullName>
    </submittedName>
</protein>
<reference evidence="1 2" key="1">
    <citation type="journal article" date="2013" name="Genome Announc.">
        <title>Draft Genome Sequence for Caulobacter sp. Strain OR37, a Bacterium Tolerant to Heavy Metals.</title>
        <authorList>
            <person name="Utturkar S.M."/>
            <person name="Bollmann A."/>
            <person name="Brzoska R.M."/>
            <person name="Klingeman D.M."/>
            <person name="Epstein S.E."/>
            <person name="Palumbo A.V."/>
            <person name="Brown S.D."/>
        </authorList>
    </citation>
    <scope>NUCLEOTIDE SEQUENCE [LARGE SCALE GENOMIC DNA]</scope>
    <source>
        <strain evidence="1 2">OR37</strain>
    </source>
</reference>
<dbReference type="EMBL" id="APMP01000024">
    <property type="protein sequence ID" value="ENZ80896.1"/>
    <property type="molecule type" value="Genomic_DNA"/>
</dbReference>
<accession>R0CWK3</accession>
<sequence length="127" mass="13262">MAKILIVGQDPDTVDFNAPGIAPGMTADKVRAGVEAALADLAAQGYAAKNLYIQPDPATAEREVAEALAGAPYDVVVVGAGVRVPPIRLFLFEAVINAIHRAAPTARIAFNTRPDDSAEAALRWAGR</sequence>
<dbReference type="eggNOG" id="ENOG5031R5T">
    <property type="taxonomic scope" value="Bacteria"/>
</dbReference>
<proteinExistence type="predicted"/>
<organism evidence="1 2">
    <name type="scientific">Caulobacter vibrioides OR37</name>
    <dbReference type="NCBI Taxonomy" id="1292034"/>
    <lineage>
        <taxon>Bacteria</taxon>
        <taxon>Pseudomonadati</taxon>
        <taxon>Pseudomonadota</taxon>
        <taxon>Alphaproteobacteria</taxon>
        <taxon>Caulobacterales</taxon>
        <taxon>Caulobacteraceae</taxon>
        <taxon>Caulobacter</taxon>
    </lineage>
</organism>
<dbReference type="AlphaFoldDB" id="R0CWK3"/>
<keyword evidence="2" id="KW-1185">Reference proteome</keyword>
<dbReference type="STRING" id="1292034.OR37_03171"/>
<dbReference type="RefSeq" id="WP_004621960.1">
    <property type="nucleotide sequence ID" value="NZ_APMP01000024.1"/>
</dbReference>
<evidence type="ECO:0000313" key="2">
    <source>
        <dbReference type="Proteomes" id="UP000013063"/>
    </source>
</evidence>
<dbReference type="PATRIC" id="fig|1292034.3.peg.3148"/>
<dbReference type="Proteomes" id="UP000013063">
    <property type="component" value="Unassembled WGS sequence"/>
</dbReference>
<dbReference type="OrthoDB" id="1495085at2"/>
<gene>
    <name evidence="1" type="ORF">OR37_03171</name>
</gene>
<evidence type="ECO:0000313" key="1">
    <source>
        <dbReference type="EMBL" id="ENZ80896.1"/>
    </source>
</evidence>
<comment type="caution">
    <text evidence="1">The sequence shown here is derived from an EMBL/GenBank/DDBJ whole genome shotgun (WGS) entry which is preliminary data.</text>
</comment>
<name>R0CWK3_CAUVI</name>